<dbReference type="GO" id="GO:0035999">
    <property type="term" value="P:tetrahydrofolate interconversion"/>
    <property type="evidence" value="ECO:0007669"/>
    <property type="project" value="TreeGrafter"/>
</dbReference>
<dbReference type="Pfam" id="PF00763">
    <property type="entry name" value="THF_DHG_CYH"/>
    <property type="match status" value="1"/>
</dbReference>
<dbReference type="Pfam" id="PF02882">
    <property type="entry name" value="THF_DHG_CYH_C"/>
    <property type="match status" value="1"/>
</dbReference>
<dbReference type="InterPro" id="IPR020631">
    <property type="entry name" value="THF_DH/CycHdrlase_NAD-bd_dom"/>
</dbReference>
<evidence type="ECO:0000313" key="13">
    <source>
        <dbReference type="EMBL" id="TGD37551.1"/>
    </source>
</evidence>
<evidence type="ECO:0000256" key="1">
    <source>
        <dbReference type="ARBA" id="ARBA00004777"/>
    </source>
</evidence>
<feature type="domain" description="Tetrahydrofolate dehydrogenase/cyclohydrolase catalytic" evidence="11">
    <location>
        <begin position="34"/>
        <end position="124"/>
    </location>
</feature>
<evidence type="ECO:0000313" key="14">
    <source>
        <dbReference type="Proteomes" id="UP000297736"/>
    </source>
</evidence>
<dbReference type="GO" id="GO:0005829">
    <property type="term" value="C:cytosol"/>
    <property type="evidence" value="ECO:0007669"/>
    <property type="project" value="TreeGrafter"/>
</dbReference>
<dbReference type="GO" id="GO:0006164">
    <property type="term" value="P:purine nucleotide biosynthetic process"/>
    <property type="evidence" value="ECO:0007669"/>
    <property type="project" value="UniProtKB-KW"/>
</dbReference>
<evidence type="ECO:0000256" key="2">
    <source>
        <dbReference type="ARBA" id="ARBA00022563"/>
    </source>
</evidence>
<dbReference type="EMBL" id="RHFF01000015">
    <property type="protein sequence ID" value="TGD37551.1"/>
    <property type="molecule type" value="Genomic_DNA"/>
</dbReference>
<sequence>MTATTPTNTPVHTGYAAQADLFAQARSIASPLETPPLAQIIAIDLGDGGAKHIVDVHERAFESTGADVMSTILPSTVSQHELNSTIEAANANNSIDGILLLIPVPPQIDFVEALSHIDPTKDIEGVHPAHAVHLLSTSTTDTTTLPRRPVVMDAFVELFAQAEVSLTRPNLNVTIVSDVEIIDNNPLANLMVRAAAAVVFPSTVNLSLVTLSNSSTRSTLRTADIVVVSLLRPRYLDRDWFKEGAVVLDFAPNVIGTKTLKNGRQVPELCGGVNVDSAISIVSKIFPIPSGIGPVMLGALARNLAESARYRRARLDDLGETTVSTVHASE</sequence>
<dbReference type="Proteomes" id="UP000297736">
    <property type="component" value="Unassembled WGS sequence"/>
</dbReference>
<dbReference type="Gene3D" id="3.40.50.720">
    <property type="entry name" value="NAD(P)-binding Rossmann-like Domain"/>
    <property type="match status" value="1"/>
</dbReference>
<keyword evidence="4" id="KW-0658">Purine biosynthesis</keyword>
<keyword evidence="7" id="KW-0560">Oxidoreductase</keyword>
<dbReference type="AlphaFoldDB" id="A0A4Z0KFT8"/>
<evidence type="ECO:0000256" key="9">
    <source>
        <dbReference type="ARBA" id="ARBA00023167"/>
    </source>
</evidence>
<keyword evidence="3" id="KW-0028">Amino-acid biosynthesis</keyword>
<dbReference type="RefSeq" id="WP_135448031.1">
    <property type="nucleotide sequence ID" value="NZ_RHFF01000015.1"/>
</dbReference>
<reference evidence="13 14" key="1">
    <citation type="submission" date="2018-10" db="EMBL/GenBank/DDBJ databases">
        <title>Brevibacterium genomes from Austrain hard cheese rinds.</title>
        <authorList>
            <person name="Anast J.M."/>
            <person name="Dzieciol M."/>
            <person name="Schultz D.L."/>
            <person name="Mann E."/>
            <person name="Wagner M."/>
            <person name="Schmitz-Esser S."/>
        </authorList>
    </citation>
    <scope>NUCLEOTIDE SEQUENCE [LARGE SCALE GENOMIC DNA]</scope>
    <source>
        <strain evidence="13 14">L261</strain>
    </source>
</reference>
<keyword evidence="5 13" id="KW-0378">Hydrolase</keyword>
<name>A0A4Z0KFT8_BREAU</name>
<dbReference type="InterPro" id="IPR000672">
    <property type="entry name" value="THF_DH/CycHdrlase"/>
</dbReference>
<dbReference type="Gene3D" id="3.40.50.10860">
    <property type="entry name" value="Leucine Dehydrogenase, chain A, domain 1"/>
    <property type="match status" value="1"/>
</dbReference>
<dbReference type="SUPFAM" id="SSF53223">
    <property type="entry name" value="Aminoacid dehydrogenase-like, N-terminal domain"/>
    <property type="match status" value="1"/>
</dbReference>
<comment type="caution">
    <text evidence="13">The sequence shown here is derived from an EMBL/GenBank/DDBJ whole genome shotgun (WGS) entry which is preliminary data.</text>
</comment>
<evidence type="ECO:0000256" key="7">
    <source>
        <dbReference type="ARBA" id="ARBA00023002"/>
    </source>
</evidence>
<feature type="domain" description="Tetrahydrofolate dehydrogenase/cyclohydrolase NAD(P)-binding" evidence="12">
    <location>
        <begin position="154"/>
        <end position="310"/>
    </location>
</feature>
<dbReference type="GO" id="GO:0004477">
    <property type="term" value="F:methenyltetrahydrofolate cyclohydrolase activity"/>
    <property type="evidence" value="ECO:0007669"/>
    <property type="project" value="TreeGrafter"/>
</dbReference>
<dbReference type="GO" id="GO:0009086">
    <property type="term" value="P:methionine biosynthetic process"/>
    <property type="evidence" value="ECO:0007669"/>
    <property type="project" value="UniProtKB-KW"/>
</dbReference>
<dbReference type="InterPro" id="IPR036291">
    <property type="entry name" value="NAD(P)-bd_dom_sf"/>
</dbReference>
<keyword evidence="2" id="KW-0554">One-carbon metabolism</keyword>
<accession>A0A4Z0KFT8</accession>
<keyword evidence="8" id="KW-0368">Histidine biosynthesis</keyword>
<proteinExistence type="predicted"/>
<keyword evidence="6" id="KW-0521">NADP</keyword>
<dbReference type="SUPFAM" id="SSF51735">
    <property type="entry name" value="NAD(P)-binding Rossmann-fold domains"/>
    <property type="match status" value="1"/>
</dbReference>
<evidence type="ECO:0000256" key="3">
    <source>
        <dbReference type="ARBA" id="ARBA00022605"/>
    </source>
</evidence>
<protein>
    <submittedName>
        <fullName evidence="13">Bifunctional 5,10-methylenetetrahydrofolate dehydrogenase/5,10-methenyltetrahydrofolate cyclohydrolase</fullName>
    </submittedName>
</protein>
<dbReference type="PRINTS" id="PR00085">
    <property type="entry name" value="THFDHDRGNASE"/>
</dbReference>
<evidence type="ECO:0000256" key="10">
    <source>
        <dbReference type="ARBA" id="ARBA00023268"/>
    </source>
</evidence>
<dbReference type="InterPro" id="IPR020630">
    <property type="entry name" value="THF_DH/CycHdrlase_cat_dom"/>
</dbReference>
<evidence type="ECO:0000259" key="12">
    <source>
        <dbReference type="Pfam" id="PF02882"/>
    </source>
</evidence>
<evidence type="ECO:0000256" key="4">
    <source>
        <dbReference type="ARBA" id="ARBA00022755"/>
    </source>
</evidence>
<comment type="pathway">
    <text evidence="1">One-carbon metabolism; tetrahydrofolate interconversion.</text>
</comment>
<evidence type="ECO:0000256" key="8">
    <source>
        <dbReference type="ARBA" id="ARBA00023102"/>
    </source>
</evidence>
<organism evidence="13 14">
    <name type="scientific">Brevibacterium aurantiacum</name>
    <dbReference type="NCBI Taxonomy" id="273384"/>
    <lineage>
        <taxon>Bacteria</taxon>
        <taxon>Bacillati</taxon>
        <taxon>Actinomycetota</taxon>
        <taxon>Actinomycetes</taxon>
        <taxon>Micrococcales</taxon>
        <taxon>Brevibacteriaceae</taxon>
        <taxon>Brevibacterium</taxon>
    </lineage>
</organism>
<evidence type="ECO:0000256" key="5">
    <source>
        <dbReference type="ARBA" id="ARBA00022801"/>
    </source>
</evidence>
<dbReference type="GO" id="GO:0000105">
    <property type="term" value="P:L-histidine biosynthetic process"/>
    <property type="evidence" value="ECO:0007669"/>
    <property type="project" value="UniProtKB-KW"/>
</dbReference>
<keyword evidence="9" id="KW-0486">Methionine biosynthesis</keyword>
<gene>
    <name evidence="13" type="ORF">EB834_14670</name>
</gene>
<dbReference type="GO" id="GO:0004488">
    <property type="term" value="F:methylenetetrahydrofolate dehydrogenase (NADP+) activity"/>
    <property type="evidence" value="ECO:0007669"/>
    <property type="project" value="InterPro"/>
</dbReference>
<keyword evidence="10" id="KW-0511">Multifunctional enzyme</keyword>
<evidence type="ECO:0000259" key="11">
    <source>
        <dbReference type="Pfam" id="PF00763"/>
    </source>
</evidence>
<dbReference type="InterPro" id="IPR046346">
    <property type="entry name" value="Aminoacid_DH-like_N_sf"/>
</dbReference>
<evidence type="ECO:0000256" key="6">
    <source>
        <dbReference type="ARBA" id="ARBA00022857"/>
    </source>
</evidence>
<dbReference type="PANTHER" id="PTHR48099">
    <property type="entry name" value="C-1-TETRAHYDROFOLATE SYNTHASE, CYTOPLASMIC-RELATED"/>
    <property type="match status" value="1"/>
</dbReference>
<dbReference type="PANTHER" id="PTHR48099:SF5">
    <property type="entry name" value="C-1-TETRAHYDROFOLATE SYNTHASE, CYTOPLASMIC"/>
    <property type="match status" value="1"/>
</dbReference>